<feature type="active site" description="Tele-UMP-histidine intermediate" evidence="4">
    <location>
        <position position="211"/>
    </location>
</feature>
<evidence type="ECO:0000256" key="3">
    <source>
        <dbReference type="ARBA" id="ARBA00023277"/>
    </source>
</evidence>
<dbReference type="Pfam" id="PF01087">
    <property type="entry name" value="GalP_UDP_transf"/>
    <property type="match status" value="1"/>
</dbReference>
<organism evidence="8 9">
    <name type="scientific">Anaeramoeba ignava</name>
    <name type="common">Anaerobic marine amoeba</name>
    <dbReference type="NCBI Taxonomy" id="1746090"/>
    <lineage>
        <taxon>Eukaryota</taxon>
        <taxon>Metamonada</taxon>
        <taxon>Anaeramoebidae</taxon>
        <taxon>Anaeramoeba</taxon>
    </lineage>
</organism>
<feature type="binding site" evidence="5">
    <location>
        <position position="90"/>
    </location>
    <ligand>
        <name>Zn(2+)</name>
        <dbReference type="ChEBI" id="CHEBI:29105"/>
    </ligand>
</feature>
<feature type="domain" description="Galactose-1-phosphate uridyl transferase N-terminal" evidence="7">
    <location>
        <begin position="41"/>
        <end position="221"/>
    </location>
</feature>
<dbReference type="InterPro" id="IPR036265">
    <property type="entry name" value="HIT-like_sf"/>
</dbReference>
<keyword evidence="5" id="KW-0479">Metal-binding</keyword>
<dbReference type="GO" id="GO:0008270">
    <property type="term" value="F:zinc ion binding"/>
    <property type="evidence" value="ECO:0007669"/>
    <property type="project" value="InterPro"/>
</dbReference>
<dbReference type="InterPro" id="IPR001937">
    <property type="entry name" value="GalP_UDPtransf1"/>
</dbReference>
<accession>A0A9Q0LQG6</accession>
<dbReference type="EMBL" id="JAPDFW010000059">
    <property type="protein sequence ID" value="KAJ5077092.1"/>
    <property type="molecule type" value="Genomic_DNA"/>
</dbReference>
<feature type="binding site" evidence="5">
    <location>
        <position position="209"/>
    </location>
    <ligand>
        <name>Zn(2+)</name>
        <dbReference type="ChEBI" id="CHEBI:29105"/>
    </ligand>
</feature>
<keyword evidence="2" id="KW-0548">Nucleotidyltransferase</keyword>
<dbReference type="InterPro" id="IPR053177">
    <property type="entry name" value="ADP-glucose_phosphorylase"/>
</dbReference>
<keyword evidence="5" id="KW-0862">Zinc</keyword>
<evidence type="ECO:0000256" key="5">
    <source>
        <dbReference type="PIRSR" id="PIRSR000808-3"/>
    </source>
</evidence>
<feature type="binding site" evidence="5">
    <location>
        <position position="158"/>
    </location>
    <ligand>
        <name>Zn(2+)</name>
        <dbReference type="ChEBI" id="CHEBI:29105"/>
    </ligand>
</feature>
<dbReference type="PIRSF" id="PIRSF000808">
    <property type="entry name" value="GalT"/>
    <property type="match status" value="1"/>
</dbReference>
<keyword evidence="1" id="KW-0808">Transferase</keyword>
<dbReference type="Gene3D" id="3.30.428.10">
    <property type="entry name" value="HIT-like"/>
    <property type="match status" value="2"/>
</dbReference>
<protein>
    <submittedName>
        <fullName evidence="8">Adp-glucose phosphorylase</fullName>
    </submittedName>
</protein>
<gene>
    <name evidence="8" type="ORF">M0811_00412</name>
</gene>
<evidence type="ECO:0000256" key="6">
    <source>
        <dbReference type="SAM" id="MobiDB-lite"/>
    </source>
</evidence>
<dbReference type="Proteomes" id="UP001149090">
    <property type="component" value="Unassembled WGS sequence"/>
</dbReference>
<dbReference type="InterPro" id="IPR005849">
    <property type="entry name" value="GalP_Utransf_N"/>
</dbReference>
<evidence type="ECO:0000256" key="4">
    <source>
        <dbReference type="PIRSR" id="PIRSR000808-1"/>
    </source>
</evidence>
<dbReference type="GO" id="GO:0008108">
    <property type="term" value="F:UDP-glucose:hexose-1-phosphate uridylyltransferase activity"/>
    <property type="evidence" value="ECO:0007669"/>
    <property type="project" value="InterPro"/>
</dbReference>
<dbReference type="OMA" id="SPFHLWI"/>
<dbReference type="PANTHER" id="PTHR42763">
    <property type="entry name" value="ADP-GLUCOSE PHOSPHORYLASE"/>
    <property type="match status" value="1"/>
</dbReference>
<evidence type="ECO:0000313" key="8">
    <source>
        <dbReference type="EMBL" id="KAJ5077092.1"/>
    </source>
</evidence>
<name>A0A9Q0LQG6_ANAIG</name>
<proteinExistence type="predicted"/>
<comment type="caution">
    <text evidence="8">The sequence shown here is derived from an EMBL/GenBank/DDBJ whole genome shotgun (WGS) entry which is preliminary data.</text>
</comment>
<dbReference type="GO" id="GO:0006012">
    <property type="term" value="P:galactose metabolic process"/>
    <property type="evidence" value="ECO:0007669"/>
    <property type="project" value="InterPro"/>
</dbReference>
<sequence>MENQNQNQNQNENNNKNENQNQNENQNENNNKNQNENQNEDLYELRKDYFFERYVIVSTERERRPLPNKRRIIRTETKNNKKIDEECVFCVGNEHLTSKETYRLEDQNDPKKWKIRIVLNKYPAIKTIENTKEDQNGIVYTTKKPIGTHEVIIETTDHSQQIDEFSVDQMEELVHVYCLRLKELYEPKEVKYVSLFKNAGPGSGASQPHAHSQIVSMNLIPPIIKEKMDAFEKHPNGYVQVVEQEKNSQRFCYGNDSFVLITPFASFYRCQALILPITKIPSMIELTKPQKRDLADVLVQAYQGLRDLQTPYNVIFHNAPKNCKNFHFHVDIIPRMSSFAGFEYGTGFSISSFIPEVAAQYFRKKDEK</sequence>
<dbReference type="AlphaFoldDB" id="A0A9Q0LQG6"/>
<evidence type="ECO:0000259" key="7">
    <source>
        <dbReference type="Pfam" id="PF01087"/>
    </source>
</evidence>
<dbReference type="NCBIfam" id="TIGR00209">
    <property type="entry name" value="galT_1"/>
    <property type="match status" value="1"/>
</dbReference>
<dbReference type="OrthoDB" id="418412at2759"/>
<evidence type="ECO:0000256" key="2">
    <source>
        <dbReference type="ARBA" id="ARBA00022695"/>
    </source>
</evidence>
<keyword evidence="9" id="KW-1185">Reference proteome</keyword>
<dbReference type="PANTHER" id="PTHR42763:SF2">
    <property type="entry name" value="ADP-GLUCOSE PHOSPHORYLASE"/>
    <property type="match status" value="1"/>
</dbReference>
<comment type="cofactor">
    <cofactor evidence="5">
        <name>Zn(2+)</name>
        <dbReference type="ChEBI" id="CHEBI:29105"/>
    </cofactor>
    <text evidence="5">Binds 1 zinc ion per subunit.</text>
</comment>
<keyword evidence="3" id="KW-0119">Carbohydrate metabolism</keyword>
<reference evidence="8" key="1">
    <citation type="submission" date="2022-10" db="EMBL/GenBank/DDBJ databases">
        <title>Novel sulphate-reducing endosymbionts in the free-living metamonad Anaeramoeba.</title>
        <authorList>
            <person name="Jerlstrom-Hultqvist J."/>
            <person name="Cepicka I."/>
            <person name="Gallot-Lavallee L."/>
            <person name="Salas-Leiva D."/>
            <person name="Curtis B.A."/>
            <person name="Zahonova K."/>
            <person name="Pipaliya S."/>
            <person name="Dacks J."/>
            <person name="Roger A.J."/>
        </authorList>
    </citation>
    <scope>NUCLEOTIDE SEQUENCE</scope>
    <source>
        <strain evidence="8">BMAN</strain>
    </source>
</reference>
<dbReference type="SUPFAM" id="SSF54197">
    <property type="entry name" value="HIT-like"/>
    <property type="match status" value="2"/>
</dbReference>
<feature type="binding site" evidence="5">
    <location>
        <position position="87"/>
    </location>
    <ligand>
        <name>Zn(2+)</name>
        <dbReference type="ChEBI" id="CHEBI:29105"/>
    </ligand>
</feature>
<feature type="region of interest" description="Disordered" evidence="6">
    <location>
        <begin position="1"/>
        <end position="36"/>
    </location>
</feature>
<evidence type="ECO:0000256" key="1">
    <source>
        <dbReference type="ARBA" id="ARBA00022679"/>
    </source>
</evidence>
<evidence type="ECO:0000313" key="9">
    <source>
        <dbReference type="Proteomes" id="UP001149090"/>
    </source>
</evidence>